<sequence>MVDCAASLSQEESRLVAKQLLWTKENFATTLLNKIRVLYPSVDHSIVHFTNSIPRSSVDLPQISNMEELITTSEGTSIKKEVDDALQGDSEKPFHIPNRCLSPKREDILC</sequence>
<gene>
    <name evidence="1" type="ORF">QYM36_017711</name>
</gene>
<protein>
    <submittedName>
        <fullName evidence="1">Uncharacterized protein</fullName>
    </submittedName>
</protein>
<proteinExistence type="predicted"/>
<feature type="non-terminal residue" evidence="1">
    <location>
        <position position="1"/>
    </location>
</feature>
<evidence type="ECO:0000313" key="1">
    <source>
        <dbReference type="EMBL" id="KAK2703961.1"/>
    </source>
</evidence>
<organism evidence="1 2">
    <name type="scientific">Artemia franciscana</name>
    <name type="common">Brine shrimp</name>
    <name type="synonym">Artemia sanfranciscana</name>
    <dbReference type="NCBI Taxonomy" id="6661"/>
    <lineage>
        <taxon>Eukaryota</taxon>
        <taxon>Metazoa</taxon>
        <taxon>Ecdysozoa</taxon>
        <taxon>Arthropoda</taxon>
        <taxon>Crustacea</taxon>
        <taxon>Branchiopoda</taxon>
        <taxon>Anostraca</taxon>
        <taxon>Artemiidae</taxon>
        <taxon>Artemia</taxon>
    </lineage>
</organism>
<dbReference type="EMBL" id="JAVRJZ010000054">
    <property type="protein sequence ID" value="KAK2703961.1"/>
    <property type="molecule type" value="Genomic_DNA"/>
</dbReference>
<reference evidence="1" key="1">
    <citation type="submission" date="2023-07" db="EMBL/GenBank/DDBJ databases">
        <title>Chromosome-level genome assembly of Artemia franciscana.</title>
        <authorList>
            <person name="Jo E."/>
        </authorList>
    </citation>
    <scope>NUCLEOTIDE SEQUENCE</scope>
    <source>
        <tissue evidence="1">Whole body</tissue>
    </source>
</reference>
<keyword evidence="2" id="KW-1185">Reference proteome</keyword>
<comment type="caution">
    <text evidence="1">The sequence shown here is derived from an EMBL/GenBank/DDBJ whole genome shotgun (WGS) entry which is preliminary data.</text>
</comment>
<accession>A0AA88KVL8</accession>
<name>A0AA88KVL8_ARTSF</name>
<dbReference type="Proteomes" id="UP001187531">
    <property type="component" value="Unassembled WGS sequence"/>
</dbReference>
<evidence type="ECO:0000313" key="2">
    <source>
        <dbReference type="Proteomes" id="UP001187531"/>
    </source>
</evidence>
<dbReference type="AlphaFoldDB" id="A0AA88KVL8"/>